<protein>
    <submittedName>
        <fullName evidence="1">Uncharacterized protein</fullName>
    </submittedName>
</protein>
<dbReference type="EMBL" id="KQ086021">
    <property type="protein sequence ID" value="KLO10618.1"/>
    <property type="molecule type" value="Genomic_DNA"/>
</dbReference>
<proteinExistence type="predicted"/>
<gene>
    <name evidence="1" type="ORF">SCHPADRAFT_508185</name>
</gene>
<sequence length="85" mass="9385">MCSARTRTAINLEISLTVDPRNPFGLEYGTVFGVTYVFNKKPEVKPLSPTNFAAMFSVNIFGARTVEFISFCIGGTNAFIGFFFV</sequence>
<accession>A0A0H2RMD7</accession>
<dbReference type="AlphaFoldDB" id="A0A0H2RMD7"/>
<dbReference type="Proteomes" id="UP000053477">
    <property type="component" value="Unassembled WGS sequence"/>
</dbReference>
<dbReference type="InParanoid" id="A0A0H2RMD7"/>
<evidence type="ECO:0000313" key="2">
    <source>
        <dbReference type="Proteomes" id="UP000053477"/>
    </source>
</evidence>
<name>A0A0H2RMD7_9AGAM</name>
<keyword evidence="2" id="KW-1185">Reference proteome</keyword>
<reference evidence="1 2" key="1">
    <citation type="submission" date="2015-04" db="EMBL/GenBank/DDBJ databases">
        <title>Complete genome sequence of Schizopora paradoxa KUC8140, a cosmopolitan wood degrader in East Asia.</title>
        <authorList>
            <consortium name="DOE Joint Genome Institute"/>
            <person name="Min B."/>
            <person name="Park H."/>
            <person name="Jang Y."/>
            <person name="Kim J.-J."/>
            <person name="Kim K.H."/>
            <person name="Pangilinan J."/>
            <person name="Lipzen A."/>
            <person name="Riley R."/>
            <person name="Grigoriev I.V."/>
            <person name="Spatafora J.W."/>
            <person name="Choi I.-G."/>
        </authorList>
    </citation>
    <scope>NUCLEOTIDE SEQUENCE [LARGE SCALE GENOMIC DNA]</scope>
    <source>
        <strain evidence="1 2">KUC8140</strain>
    </source>
</reference>
<organism evidence="1 2">
    <name type="scientific">Schizopora paradoxa</name>
    <dbReference type="NCBI Taxonomy" id="27342"/>
    <lineage>
        <taxon>Eukaryota</taxon>
        <taxon>Fungi</taxon>
        <taxon>Dikarya</taxon>
        <taxon>Basidiomycota</taxon>
        <taxon>Agaricomycotina</taxon>
        <taxon>Agaricomycetes</taxon>
        <taxon>Hymenochaetales</taxon>
        <taxon>Schizoporaceae</taxon>
        <taxon>Schizopora</taxon>
    </lineage>
</organism>
<evidence type="ECO:0000313" key="1">
    <source>
        <dbReference type="EMBL" id="KLO10618.1"/>
    </source>
</evidence>